<dbReference type="Proteomes" id="UP001374535">
    <property type="component" value="Chromosome 2"/>
</dbReference>
<evidence type="ECO:0000256" key="1">
    <source>
        <dbReference type="ARBA" id="ARBA00022837"/>
    </source>
</evidence>
<dbReference type="InterPro" id="IPR004873">
    <property type="entry name" value="BURP_dom"/>
</dbReference>
<evidence type="ECO:0000313" key="4">
    <source>
        <dbReference type="EMBL" id="WVZ21601.1"/>
    </source>
</evidence>
<evidence type="ECO:0000259" key="2">
    <source>
        <dbReference type="PROSITE" id="PS50222"/>
    </source>
</evidence>
<dbReference type="Pfam" id="PF03181">
    <property type="entry name" value="BURP"/>
    <property type="match status" value="1"/>
</dbReference>
<dbReference type="Gene3D" id="1.10.238.10">
    <property type="entry name" value="EF-hand"/>
    <property type="match status" value="1"/>
</dbReference>
<dbReference type="PROSITE" id="PS51277">
    <property type="entry name" value="BURP"/>
    <property type="match status" value="1"/>
</dbReference>
<dbReference type="InterPro" id="IPR044816">
    <property type="entry name" value="BURP"/>
</dbReference>
<dbReference type="PANTHER" id="PTHR31236">
    <property type="entry name" value="BURP DOMAIN PROTEIN USPL1-LIKE"/>
    <property type="match status" value="1"/>
</dbReference>
<feature type="domain" description="EF-hand" evidence="2">
    <location>
        <begin position="383"/>
        <end position="405"/>
    </location>
</feature>
<dbReference type="InterPro" id="IPR002048">
    <property type="entry name" value="EF_hand_dom"/>
</dbReference>
<keyword evidence="5" id="KW-1185">Reference proteome</keyword>
<protein>
    <submittedName>
        <fullName evidence="4">Uncharacterized protein</fullName>
    </submittedName>
</protein>
<dbReference type="AlphaFoldDB" id="A0AAQ3SAB3"/>
<dbReference type="SUPFAM" id="SSF47473">
    <property type="entry name" value="EF-hand"/>
    <property type="match status" value="1"/>
</dbReference>
<dbReference type="PROSITE" id="PS00018">
    <property type="entry name" value="EF_HAND_1"/>
    <property type="match status" value="1"/>
</dbReference>
<dbReference type="EMBL" id="CP144699">
    <property type="protein sequence ID" value="WVZ21601.1"/>
    <property type="molecule type" value="Genomic_DNA"/>
</dbReference>
<dbReference type="InterPro" id="IPR011992">
    <property type="entry name" value="EF-hand-dom_pair"/>
</dbReference>
<accession>A0AAQ3SAB3</accession>
<sequence length="486" mass="55515">MATNYGDMMDVSFSEDEQRRLFNMVVTHGALPPEVYWKSVLPNTAIPKAVTDVLHPDWVNYEKGRVNYGSKLVFYGKGGDDYGKGGEYYGKDGEDYGKGGEDYGKGREYYGKGGEDYEKGEDDYGKGGEYYGKGGEDYGKEGENYGKGGEYYGKGGEDYGKGGEYYGKGGENYGKGGEYYGKGREYYEKGGDYYKKRGEYYEKGGDYYKKRGEVCYTDTSQWNPKHLAFQVLKVKPETVLVRHFLPEDHVVWKTNNKSEERACGVMTTTTNKSNSDVHVQRRRDDVGQKYNNLAKNNNVAEIQFPFLRESGRNTKQQPELRRKLLELGRNDKLRGGDRRAGNYRFGLIELKKLKFHIIFAAAFRALVGGVLFALEEITSRERDTDRDGKVNFKEFFHGLFDLVRNYDDESHNYLNHSDNSMDAPARVLFGQLDKDVDGYLSDAELLPIVEKLHPSEHYYAKQQADYIISQDAHVPEMPLKTRSDDR</sequence>
<dbReference type="PANTHER" id="PTHR31236:SF2">
    <property type="entry name" value="BURP DOMAIN PROTEIN RD22"/>
    <property type="match status" value="1"/>
</dbReference>
<evidence type="ECO:0000313" key="5">
    <source>
        <dbReference type="Proteomes" id="UP001374535"/>
    </source>
</evidence>
<gene>
    <name evidence="4" type="ORF">V8G54_008923</name>
</gene>
<reference evidence="4 5" key="1">
    <citation type="journal article" date="2023" name="Life. Sci Alliance">
        <title>Evolutionary insights into 3D genome organization and epigenetic landscape of Vigna mungo.</title>
        <authorList>
            <person name="Junaid A."/>
            <person name="Singh B."/>
            <person name="Bhatia S."/>
        </authorList>
    </citation>
    <scope>NUCLEOTIDE SEQUENCE [LARGE SCALE GENOMIC DNA]</scope>
    <source>
        <strain evidence="4">Urdbean</strain>
    </source>
</reference>
<feature type="domain" description="EF-hand" evidence="2">
    <location>
        <begin position="420"/>
        <end position="455"/>
    </location>
</feature>
<dbReference type="InterPro" id="IPR018247">
    <property type="entry name" value="EF_Hand_1_Ca_BS"/>
</dbReference>
<evidence type="ECO:0000259" key="3">
    <source>
        <dbReference type="PROSITE" id="PS51277"/>
    </source>
</evidence>
<organism evidence="4 5">
    <name type="scientific">Vigna mungo</name>
    <name type="common">Black gram</name>
    <name type="synonym">Phaseolus mungo</name>
    <dbReference type="NCBI Taxonomy" id="3915"/>
    <lineage>
        <taxon>Eukaryota</taxon>
        <taxon>Viridiplantae</taxon>
        <taxon>Streptophyta</taxon>
        <taxon>Embryophyta</taxon>
        <taxon>Tracheophyta</taxon>
        <taxon>Spermatophyta</taxon>
        <taxon>Magnoliopsida</taxon>
        <taxon>eudicotyledons</taxon>
        <taxon>Gunneridae</taxon>
        <taxon>Pentapetalae</taxon>
        <taxon>rosids</taxon>
        <taxon>fabids</taxon>
        <taxon>Fabales</taxon>
        <taxon>Fabaceae</taxon>
        <taxon>Papilionoideae</taxon>
        <taxon>50 kb inversion clade</taxon>
        <taxon>NPAAA clade</taxon>
        <taxon>indigoferoid/millettioid clade</taxon>
        <taxon>Phaseoleae</taxon>
        <taxon>Vigna</taxon>
    </lineage>
</organism>
<keyword evidence="1" id="KW-0106">Calcium</keyword>
<dbReference type="PROSITE" id="PS50222">
    <property type="entry name" value="EF_HAND_2"/>
    <property type="match status" value="2"/>
</dbReference>
<proteinExistence type="predicted"/>
<dbReference type="GO" id="GO:0005509">
    <property type="term" value="F:calcium ion binding"/>
    <property type="evidence" value="ECO:0007669"/>
    <property type="project" value="InterPro"/>
</dbReference>
<feature type="domain" description="BURP" evidence="3">
    <location>
        <begin position="214"/>
        <end position="255"/>
    </location>
</feature>
<name>A0AAQ3SAB3_VIGMU</name>